<dbReference type="Proteomes" id="UP000325315">
    <property type="component" value="Unassembled WGS sequence"/>
</dbReference>
<accession>A0A5B6WRY0</accession>
<keyword evidence="3" id="KW-1185">Reference proteome</keyword>
<sequence>MRSGAFFKYGSLDHFLKDCPERVEIDIEQTSKLSNPISRGRPPRNVGGSHSAAKDSTAKSEARTPARTYAIRAREDASTADVITGTFSLLDTDIITLIDSRFTYSYMHKIRVY</sequence>
<protein>
    <submittedName>
        <fullName evidence="2">Endogenous retrovirus group K, member 6</fullName>
    </submittedName>
</protein>
<evidence type="ECO:0000313" key="3">
    <source>
        <dbReference type="Proteomes" id="UP000325315"/>
    </source>
</evidence>
<comment type="caution">
    <text evidence="2">The sequence shown here is derived from an EMBL/GenBank/DDBJ whole genome shotgun (WGS) entry which is preliminary data.</text>
</comment>
<feature type="region of interest" description="Disordered" evidence="1">
    <location>
        <begin position="30"/>
        <end position="70"/>
    </location>
</feature>
<evidence type="ECO:0000256" key="1">
    <source>
        <dbReference type="SAM" id="MobiDB-lite"/>
    </source>
</evidence>
<dbReference type="AlphaFoldDB" id="A0A5B6WRY0"/>
<gene>
    <name evidence="2" type="ORF">EPI10_006694</name>
</gene>
<evidence type="ECO:0000313" key="2">
    <source>
        <dbReference type="EMBL" id="KAA3484620.1"/>
    </source>
</evidence>
<organism evidence="2 3">
    <name type="scientific">Gossypium australe</name>
    <dbReference type="NCBI Taxonomy" id="47621"/>
    <lineage>
        <taxon>Eukaryota</taxon>
        <taxon>Viridiplantae</taxon>
        <taxon>Streptophyta</taxon>
        <taxon>Embryophyta</taxon>
        <taxon>Tracheophyta</taxon>
        <taxon>Spermatophyta</taxon>
        <taxon>Magnoliopsida</taxon>
        <taxon>eudicotyledons</taxon>
        <taxon>Gunneridae</taxon>
        <taxon>Pentapetalae</taxon>
        <taxon>rosids</taxon>
        <taxon>malvids</taxon>
        <taxon>Malvales</taxon>
        <taxon>Malvaceae</taxon>
        <taxon>Malvoideae</taxon>
        <taxon>Gossypium</taxon>
    </lineage>
</organism>
<feature type="compositionally biased region" description="Basic and acidic residues" evidence="1">
    <location>
        <begin position="52"/>
        <end position="64"/>
    </location>
</feature>
<proteinExistence type="predicted"/>
<reference evidence="3" key="1">
    <citation type="journal article" date="2019" name="Plant Biotechnol. J.">
        <title>Genome sequencing of the Australian wild diploid species Gossypium australe highlights disease resistance and delayed gland morphogenesis.</title>
        <authorList>
            <person name="Cai Y."/>
            <person name="Cai X."/>
            <person name="Wang Q."/>
            <person name="Wang P."/>
            <person name="Zhang Y."/>
            <person name="Cai C."/>
            <person name="Xu Y."/>
            <person name="Wang K."/>
            <person name="Zhou Z."/>
            <person name="Wang C."/>
            <person name="Geng S."/>
            <person name="Li B."/>
            <person name="Dong Q."/>
            <person name="Hou Y."/>
            <person name="Wang H."/>
            <person name="Ai P."/>
            <person name="Liu Z."/>
            <person name="Yi F."/>
            <person name="Sun M."/>
            <person name="An G."/>
            <person name="Cheng J."/>
            <person name="Zhang Y."/>
            <person name="Shi Q."/>
            <person name="Xie Y."/>
            <person name="Shi X."/>
            <person name="Chang Y."/>
            <person name="Huang F."/>
            <person name="Chen Y."/>
            <person name="Hong S."/>
            <person name="Mi L."/>
            <person name="Sun Q."/>
            <person name="Zhang L."/>
            <person name="Zhou B."/>
            <person name="Peng R."/>
            <person name="Zhang X."/>
            <person name="Liu F."/>
        </authorList>
    </citation>
    <scope>NUCLEOTIDE SEQUENCE [LARGE SCALE GENOMIC DNA]</scope>
    <source>
        <strain evidence="3">cv. PA1801</strain>
    </source>
</reference>
<dbReference type="EMBL" id="SMMG02000002">
    <property type="protein sequence ID" value="KAA3484620.1"/>
    <property type="molecule type" value="Genomic_DNA"/>
</dbReference>
<name>A0A5B6WRY0_9ROSI</name>
<dbReference type="OrthoDB" id="2272416at2759"/>